<dbReference type="PANTHER" id="PTHR37221">
    <property type="entry name" value="OS02G0582400 PROTEIN"/>
    <property type="match status" value="1"/>
</dbReference>
<dbReference type="STRING" id="157652.A0A371EBB9"/>
<sequence>MKVGPIVVFMFRDTEGFASAISEALHPNPSSSLTRLEESFELSLEGYGIKHLKASGNVSHFVDNPGAYKVSIVAMEHYEPPVLACALNEVLDKITADKSSLMPTFLVPFFMESFKVKGQSKSLRSDESKPLIFRIQIGQNTDIMQALLNKTQEPPSSLRIQHETFACFLHFVRLMQLPTFFLIGQSSQYLDNKSTKQHETIHAIGETLASTTGLQFSEDRVVWNPKRTSGESKEPWRALYASPNRFNRVYQFLHLTIPRVAYSIWRTNYAYKGKPINYLSPKPQLKYQKGFSELFVPILLSNIPRRKKAGKQEQFAKVALTTTHQLHTEVSR</sequence>
<dbReference type="EMBL" id="QJKJ01014978">
    <property type="protein sequence ID" value="RDX63305.1"/>
    <property type="molecule type" value="Genomic_DNA"/>
</dbReference>
<comment type="caution">
    <text evidence="2">The sequence shown here is derived from an EMBL/GenBank/DDBJ whole genome shotgun (WGS) entry which is preliminary data.</text>
</comment>
<dbReference type="InterPro" id="IPR057216">
    <property type="entry name" value="DUF7894"/>
</dbReference>
<dbReference type="Pfam" id="PF25428">
    <property type="entry name" value="DUF7894"/>
    <property type="match status" value="1"/>
</dbReference>
<gene>
    <name evidence="2" type="ORF">CR513_58279</name>
</gene>
<proteinExistence type="predicted"/>
<evidence type="ECO:0000313" key="3">
    <source>
        <dbReference type="Proteomes" id="UP000257109"/>
    </source>
</evidence>
<dbReference type="OrthoDB" id="1927925at2759"/>
<feature type="domain" description="DUF7894" evidence="1">
    <location>
        <begin position="1"/>
        <end position="240"/>
    </location>
</feature>
<accession>A0A371EBB9</accession>
<keyword evidence="3" id="KW-1185">Reference proteome</keyword>
<dbReference type="AlphaFoldDB" id="A0A371EBB9"/>
<evidence type="ECO:0000313" key="2">
    <source>
        <dbReference type="EMBL" id="RDX63305.1"/>
    </source>
</evidence>
<name>A0A371EBB9_MUCPR</name>
<dbReference type="Proteomes" id="UP000257109">
    <property type="component" value="Unassembled WGS sequence"/>
</dbReference>
<reference evidence="2" key="1">
    <citation type="submission" date="2018-05" db="EMBL/GenBank/DDBJ databases">
        <title>Draft genome of Mucuna pruriens seed.</title>
        <authorList>
            <person name="Nnadi N.E."/>
            <person name="Vos R."/>
            <person name="Hasami M.H."/>
            <person name="Devisetty U.K."/>
            <person name="Aguiy J.C."/>
        </authorList>
    </citation>
    <scope>NUCLEOTIDE SEQUENCE [LARGE SCALE GENOMIC DNA]</scope>
    <source>
        <strain evidence="2">JCA_2017</strain>
    </source>
</reference>
<organism evidence="2 3">
    <name type="scientific">Mucuna pruriens</name>
    <name type="common">Velvet bean</name>
    <name type="synonym">Dolichos pruriens</name>
    <dbReference type="NCBI Taxonomy" id="157652"/>
    <lineage>
        <taxon>Eukaryota</taxon>
        <taxon>Viridiplantae</taxon>
        <taxon>Streptophyta</taxon>
        <taxon>Embryophyta</taxon>
        <taxon>Tracheophyta</taxon>
        <taxon>Spermatophyta</taxon>
        <taxon>Magnoliopsida</taxon>
        <taxon>eudicotyledons</taxon>
        <taxon>Gunneridae</taxon>
        <taxon>Pentapetalae</taxon>
        <taxon>rosids</taxon>
        <taxon>fabids</taxon>
        <taxon>Fabales</taxon>
        <taxon>Fabaceae</taxon>
        <taxon>Papilionoideae</taxon>
        <taxon>50 kb inversion clade</taxon>
        <taxon>NPAAA clade</taxon>
        <taxon>indigoferoid/millettioid clade</taxon>
        <taxon>Phaseoleae</taxon>
        <taxon>Mucuna</taxon>
    </lineage>
</organism>
<protein>
    <recommendedName>
        <fullName evidence="1">DUF7894 domain-containing protein</fullName>
    </recommendedName>
</protein>
<evidence type="ECO:0000259" key="1">
    <source>
        <dbReference type="Pfam" id="PF25428"/>
    </source>
</evidence>
<dbReference type="PANTHER" id="PTHR37221:SF1">
    <property type="entry name" value="OS02G0582400 PROTEIN"/>
    <property type="match status" value="1"/>
</dbReference>